<evidence type="ECO:0000256" key="5">
    <source>
        <dbReference type="ARBA" id="ARBA00022692"/>
    </source>
</evidence>
<dbReference type="InterPro" id="IPR018461">
    <property type="entry name" value="Na/H_Antiport_NhaC-like_C"/>
</dbReference>
<evidence type="ECO:0000256" key="4">
    <source>
        <dbReference type="ARBA" id="ARBA00022475"/>
    </source>
</evidence>
<feature type="transmembrane region" description="Helical" evidence="9">
    <location>
        <begin position="348"/>
        <end position="375"/>
    </location>
</feature>
<feature type="transmembrane region" description="Helical" evidence="9">
    <location>
        <begin position="238"/>
        <end position="255"/>
    </location>
</feature>
<feature type="transmembrane region" description="Helical" evidence="9">
    <location>
        <begin position="308"/>
        <end position="327"/>
    </location>
</feature>
<dbReference type="RefSeq" id="WP_386044151.1">
    <property type="nucleotide sequence ID" value="NZ_JBHUIO010000002.1"/>
</dbReference>
<keyword evidence="12" id="KW-1185">Reference proteome</keyword>
<feature type="transmembrane region" description="Helical" evidence="9">
    <location>
        <begin position="198"/>
        <end position="218"/>
    </location>
</feature>
<dbReference type="PANTHER" id="PTHR33451">
    <property type="entry name" value="MALATE-2H(+)/NA(+)-LACTATE ANTIPORTER"/>
    <property type="match status" value="1"/>
</dbReference>
<feature type="transmembrane region" description="Helical" evidence="9">
    <location>
        <begin position="110"/>
        <end position="130"/>
    </location>
</feature>
<evidence type="ECO:0000256" key="9">
    <source>
        <dbReference type="SAM" id="Phobius"/>
    </source>
</evidence>
<protein>
    <submittedName>
        <fullName evidence="11">Na+/H+ antiporter NhaC family protein</fullName>
    </submittedName>
</protein>
<evidence type="ECO:0000256" key="2">
    <source>
        <dbReference type="ARBA" id="ARBA00022448"/>
    </source>
</evidence>
<keyword evidence="3" id="KW-0050">Antiport</keyword>
<feature type="domain" description="Na+/H+ antiporter NhaC-like C-terminal" evidence="10">
    <location>
        <begin position="161"/>
        <end position="448"/>
    </location>
</feature>
<evidence type="ECO:0000256" key="6">
    <source>
        <dbReference type="ARBA" id="ARBA00022989"/>
    </source>
</evidence>
<dbReference type="Proteomes" id="UP001597343">
    <property type="component" value="Unassembled WGS sequence"/>
</dbReference>
<accession>A0ABW4ZU04</accession>
<keyword evidence="7 9" id="KW-0472">Membrane</keyword>
<proteinExistence type="inferred from homology"/>
<comment type="subcellular location">
    <subcellularLocation>
        <location evidence="1">Cell membrane</location>
        <topology evidence="1">Multi-pass membrane protein</topology>
    </subcellularLocation>
</comment>
<name>A0ABW4ZU04_9BACL</name>
<evidence type="ECO:0000313" key="11">
    <source>
        <dbReference type="EMBL" id="MFD2169101.1"/>
    </source>
</evidence>
<dbReference type="InterPro" id="IPR052180">
    <property type="entry name" value="NhaC_Na-H+_Antiporter"/>
</dbReference>
<evidence type="ECO:0000313" key="12">
    <source>
        <dbReference type="Proteomes" id="UP001597343"/>
    </source>
</evidence>
<dbReference type="PANTHER" id="PTHR33451:SF3">
    <property type="entry name" value="MALATE-2H(+)_NA(+)-LACTATE ANTIPORTER"/>
    <property type="match status" value="1"/>
</dbReference>
<feature type="transmembrane region" description="Helical" evidence="9">
    <location>
        <begin position="12"/>
        <end position="32"/>
    </location>
</feature>
<evidence type="ECO:0000259" key="10">
    <source>
        <dbReference type="Pfam" id="PF03553"/>
    </source>
</evidence>
<reference evidence="12" key="1">
    <citation type="journal article" date="2019" name="Int. J. Syst. Evol. Microbiol.">
        <title>The Global Catalogue of Microorganisms (GCM) 10K type strain sequencing project: providing services to taxonomists for standard genome sequencing and annotation.</title>
        <authorList>
            <consortium name="The Broad Institute Genomics Platform"/>
            <consortium name="The Broad Institute Genome Sequencing Center for Infectious Disease"/>
            <person name="Wu L."/>
            <person name="Ma J."/>
        </authorList>
    </citation>
    <scope>NUCLEOTIDE SEQUENCE [LARGE SCALE GENOMIC DNA]</scope>
    <source>
        <strain evidence="12">CGMCC 1.13574</strain>
    </source>
</reference>
<feature type="transmembrane region" description="Helical" evidence="9">
    <location>
        <begin position="136"/>
        <end position="159"/>
    </location>
</feature>
<dbReference type="EMBL" id="JBHUIO010000002">
    <property type="protein sequence ID" value="MFD2169101.1"/>
    <property type="molecule type" value="Genomic_DNA"/>
</dbReference>
<evidence type="ECO:0000256" key="8">
    <source>
        <dbReference type="ARBA" id="ARBA00038435"/>
    </source>
</evidence>
<evidence type="ECO:0000256" key="3">
    <source>
        <dbReference type="ARBA" id="ARBA00022449"/>
    </source>
</evidence>
<keyword evidence="5 9" id="KW-0812">Transmembrane</keyword>
<feature type="transmembrane region" description="Helical" evidence="9">
    <location>
        <begin position="78"/>
        <end position="103"/>
    </location>
</feature>
<keyword evidence="2" id="KW-0813">Transport</keyword>
<evidence type="ECO:0000256" key="7">
    <source>
        <dbReference type="ARBA" id="ARBA00023136"/>
    </source>
</evidence>
<comment type="similarity">
    <text evidence="8">Belongs to the NhaC Na(+)/H(+) (TC 2.A.35) antiporter family.</text>
</comment>
<organism evidence="11 12">
    <name type="scientific">Tumebacillus lipolyticus</name>
    <dbReference type="NCBI Taxonomy" id="1280370"/>
    <lineage>
        <taxon>Bacteria</taxon>
        <taxon>Bacillati</taxon>
        <taxon>Bacillota</taxon>
        <taxon>Bacilli</taxon>
        <taxon>Bacillales</taxon>
        <taxon>Alicyclobacillaceae</taxon>
        <taxon>Tumebacillus</taxon>
    </lineage>
</organism>
<gene>
    <name evidence="11" type="ORF">ACFSOY_03595</name>
</gene>
<evidence type="ECO:0000256" key="1">
    <source>
        <dbReference type="ARBA" id="ARBA00004651"/>
    </source>
</evidence>
<keyword evidence="4" id="KW-1003">Cell membrane</keyword>
<sequence length="463" mass="49275">MTQSGERQYSFGVAALPFLCSITGLLLCIYLFDLPLYLALLLGWGVATAVAKLHRFSWREVASGTYQGMKSTMMVTGILLLIAALISSWLASGTVPGLIYYGMQLIRPEYLVVMAFLLTAGTSIVLGSSVGTLSTMGAAIAGLGIVYGISPALIGGALISGAMVGDRMSPVSGSFHLLASMTGTKPEHNYRPLMKTGIPMMIIAGALFFWLGSGAGANAPTDPVDSPFVAQLVNSFDLPWTVLVPPALVLVLAALRVSIQINLSLGVLAGLMLATWVQEESFQAVLSSIWFGYQLAQDGVSILHGGGVWPMFNQVLLICCAGMLNGVMEASGMMQSLLQRLLGRIERYFGLILSTVSLSVSMAMLACNQALAIIVPGRALRPVYDRLHVPAQELVRTIGDSGVVASALIPWNLHGILCSAAMGIATTTYFPFAFYLWGLPILTILLSFRKNQLKSDGITTILN</sequence>
<feature type="transmembrane region" description="Helical" evidence="9">
    <location>
        <begin position="429"/>
        <end position="448"/>
    </location>
</feature>
<comment type="caution">
    <text evidence="11">The sequence shown here is derived from an EMBL/GenBank/DDBJ whole genome shotgun (WGS) entry which is preliminary data.</text>
</comment>
<dbReference type="Pfam" id="PF03553">
    <property type="entry name" value="Na_H_antiporter"/>
    <property type="match status" value="1"/>
</dbReference>
<keyword evidence="6 9" id="KW-1133">Transmembrane helix</keyword>